<dbReference type="InParanoid" id="W4KR43"/>
<dbReference type="STRING" id="747525.W4KR43"/>
<dbReference type="SUPFAM" id="SSF160696">
    <property type="entry name" value="BTG domain-like"/>
    <property type="match status" value="1"/>
</dbReference>
<name>W4KR43_HETIT</name>
<keyword evidence="5" id="KW-1185">Reference proteome</keyword>
<feature type="domain" description="Anti-proliferative protein" evidence="3">
    <location>
        <begin position="19"/>
        <end position="123"/>
    </location>
</feature>
<dbReference type="KEGG" id="hir:HETIRDRAFT_407149"/>
<dbReference type="EMBL" id="KI925454">
    <property type="protein sequence ID" value="ETW87541.1"/>
    <property type="molecule type" value="Genomic_DNA"/>
</dbReference>
<dbReference type="Pfam" id="PF07742">
    <property type="entry name" value="BTG"/>
    <property type="match status" value="1"/>
</dbReference>
<evidence type="ECO:0000256" key="1">
    <source>
        <dbReference type="ARBA" id="ARBA00007989"/>
    </source>
</evidence>
<dbReference type="Proteomes" id="UP000030671">
    <property type="component" value="Unassembled WGS sequence"/>
</dbReference>
<evidence type="ECO:0000313" key="5">
    <source>
        <dbReference type="Proteomes" id="UP000030671"/>
    </source>
</evidence>
<accession>W4KR43</accession>
<dbReference type="InterPro" id="IPR002087">
    <property type="entry name" value="Anti_prolifrtn"/>
</dbReference>
<feature type="compositionally biased region" description="Low complexity" evidence="2">
    <location>
        <begin position="245"/>
        <end position="255"/>
    </location>
</feature>
<protein>
    <recommendedName>
        <fullName evidence="3">Anti-proliferative protein domain-containing protein</fullName>
    </recommendedName>
</protein>
<feature type="region of interest" description="Disordered" evidence="2">
    <location>
        <begin position="205"/>
        <end position="237"/>
    </location>
</feature>
<dbReference type="Gene3D" id="3.90.640.90">
    <property type="entry name" value="Anti-proliferative protein, N-terminal domain"/>
    <property type="match status" value="1"/>
</dbReference>
<organism evidence="4 5">
    <name type="scientific">Heterobasidion irregulare (strain TC 32-1)</name>
    <dbReference type="NCBI Taxonomy" id="747525"/>
    <lineage>
        <taxon>Eukaryota</taxon>
        <taxon>Fungi</taxon>
        <taxon>Dikarya</taxon>
        <taxon>Basidiomycota</taxon>
        <taxon>Agaricomycotina</taxon>
        <taxon>Agaricomycetes</taxon>
        <taxon>Russulales</taxon>
        <taxon>Bondarzewiaceae</taxon>
        <taxon>Heterobasidion</taxon>
        <taxon>Heterobasidion annosum species complex</taxon>
    </lineage>
</organism>
<proteinExistence type="inferred from homology"/>
<dbReference type="InterPro" id="IPR033332">
    <property type="entry name" value="BTG"/>
</dbReference>
<dbReference type="HOGENOM" id="CLU_047588_0_0_1"/>
<feature type="region of interest" description="Disordered" evidence="2">
    <location>
        <begin position="302"/>
        <end position="339"/>
    </location>
</feature>
<evidence type="ECO:0000256" key="2">
    <source>
        <dbReference type="SAM" id="MobiDB-lite"/>
    </source>
</evidence>
<reference evidence="4 5" key="1">
    <citation type="journal article" date="2012" name="New Phytol.">
        <title>Insight into trade-off between wood decay and parasitism from the genome of a fungal forest pathogen.</title>
        <authorList>
            <person name="Olson A."/>
            <person name="Aerts A."/>
            <person name="Asiegbu F."/>
            <person name="Belbahri L."/>
            <person name="Bouzid O."/>
            <person name="Broberg A."/>
            <person name="Canback B."/>
            <person name="Coutinho P.M."/>
            <person name="Cullen D."/>
            <person name="Dalman K."/>
            <person name="Deflorio G."/>
            <person name="van Diepen L.T."/>
            <person name="Dunand C."/>
            <person name="Duplessis S."/>
            <person name="Durling M."/>
            <person name="Gonthier P."/>
            <person name="Grimwood J."/>
            <person name="Fossdal C.G."/>
            <person name="Hansson D."/>
            <person name="Henrissat B."/>
            <person name="Hietala A."/>
            <person name="Himmelstrand K."/>
            <person name="Hoffmeister D."/>
            <person name="Hogberg N."/>
            <person name="James T.Y."/>
            <person name="Karlsson M."/>
            <person name="Kohler A."/>
            <person name="Kues U."/>
            <person name="Lee Y.H."/>
            <person name="Lin Y.C."/>
            <person name="Lind M."/>
            <person name="Lindquist E."/>
            <person name="Lombard V."/>
            <person name="Lucas S."/>
            <person name="Lunden K."/>
            <person name="Morin E."/>
            <person name="Murat C."/>
            <person name="Park J."/>
            <person name="Raffaello T."/>
            <person name="Rouze P."/>
            <person name="Salamov A."/>
            <person name="Schmutz J."/>
            <person name="Solheim H."/>
            <person name="Stahlberg J."/>
            <person name="Velez H."/>
            <person name="de Vries R.P."/>
            <person name="Wiebenga A."/>
            <person name="Woodward S."/>
            <person name="Yakovlev I."/>
            <person name="Garbelotto M."/>
            <person name="Martin F."/>
            <person name="Grigoriev I.V."/>
            <person name="Stenlid J."/>
        </authorList>
    </citation>
    <scope>NUCLEOTIDE SEQUENCE [LARGE SCALE GENOMIC DNA]</scope>
    <source>
        <strain evidence="4 5">TC 32-1</strain>
    </source>
</reference>
<dbReference type="eggNOG" id="ENOG502SER1">
    <property type="taxonomic scope" value="Eukaryota"/>
</dbReference>
<feature type="region of interest" description="Disordered" evidence="2">
    <location>
        <begin position="245"/>
        <end position="264"/>
    </location>
</feature>
<feature type="compositionally biased region" description="Low complexity" evidence="2">
    <location>
        <begin position="213"/>
        <end position="236"/>
    </location>
</feature>
<dbReference type="GO" id="GO:0005634">
    <property type="term" value="C:nucleus"/>
    <property type="evidence" value="ECO:0007669"/>
    <property type="project" value="TreeGrafter"/>
</dbReference>
<dbReference type="InterPro" id="IPR036054">
    <property type="entry name" value="BTG-like_sf"/>
</dbReference>
<dbReference type="GeneID" id="20672575"/>
<evidence type="ECO:0000313" key="4">
    <source>
        <dbReference type="EMBL" id="ETW87541.1"/>
    </source>
</evidence>
<sequence length="339" mass="36610">MATFTTFTTLTTSLPATLAHAIVYILRPLVNRYPAATLLKLQLSLEANLTAHCARSWVPTDPLRGSGRRCLTFTTTQPPRPVHASCRAANVQWSEWIAALGGLEFDLFIDPGCVSVRFGNWGNGQVGKLITIWSDELDLAAAAAKVLLQEQSRVRENASMKTFEQELLQFDEDSEEELFAILADEIRQPTRLTPVFGSFPKIVSPPKSTSPVSATSNHSRSSSRSSNSSSGLTFSSVDTSSEYASSVTTISSVSTEKSQLSRRERARQARIFVDSSKNEVTNYDGGKTTVLTGGVMLGAPARMKPVAPPTPSGTNSASVAKPRVGHGPSSSSNWRSLRC</sequence>
<dbReference type="OrthoDB" id="19928at2759"/>
<feature type="compositionally biased region" description="Polar residues" evidence="2">
    <location>
        <begin position="328"/>
        <end position="339"/>
    </location>
</feature>
<evidence type="ECO:0000259" key="3">
    <source>
        <dbReference type="Pfam" id="PF07742"/>
    </source>
</evidence>
<comment type="similarity">
    <text evidence="1">Belongs to the BTG family.</text>
</comment>
<dbReference type="PANTHER" id="PTHR22978">
    <property type="entry name" value="B-CELL TRANSLOCATION GENE"/>
    <property type="match status" value="1"/>
</dbReference>
<gene>
    <name evidence="4" type="ORF">HETIRDRAFT_407149</name>
</gene>
<dbReference type="PANTHER" id="PTHR22978:SF22">
    <property type="entry name" value="BTG FAMILY PROTEIN"/>
    <property type="match status" value="1"/>
</dbReference>
<dbReference type="AlphaFoldDB" id="W4KR43"/>
<dbReference type="RefSeq" id="XP_009541433.1">
    <property type="nucleotide sequence ID" value="XM_009543138.1"/>
</dbReference>
<dbReference type="GO" id="GO:0005737">
    <property type="term" value="C:cytoplasm"/>
    <property type="evidence" value="ECO:0007669"/>
    <property type="project" value="TreeGrafter"/>
</dbReference>